<evidence type="ECO:0000256" key="5">
    <source>
        <dbReference type="ARBA" id="ARBA00023136"/>
    </source>
</evidence>
<sequence>MSDQMAWGRGSRFLLTAAAFIVVVAGMREAATLIVPFLLAVFLAVVCSPTFFWLTRRGFPPIVAVATIILIILFIELLLGAIVGASIDTFIEKLPSYQERLREEAAALLALFAHFGVDLPRERFLELIDPGAAMALIGKMLTGLGGMLTNMFLILITVIFMLFEAGNFPAKLRTAFPQAQTPVQQLSRVAAGIKRYLAMKTLISLGTGVAVGIWVALLGVDFPVLWALLAFFLNYVPNIGSVIAAIPAVLLTFIQFGFLRALIVVGGYVLINVIFSNFIEPKIMGRRLGLSTLVVFLSLVFWAWVLGPIGMVLSVPLTMTVKIALENTPDTRWIAVLLGDEPRTATASEKKGSKA</sequence>
<dbReference type="PANTHER" id="PTHR21716">
    <property type="entry name" value="TRANSMEMBRANE PROTEIN"/>
    <property type="match status" value="1"/>
</dbReference>
<feature type="transmembrane region" description="Helical" evidence="6">
    <location>
        <begin position="235"/>
        <end position="254"/>
    </location>
</feature>
<dbReference type="PANTHER" id="PTHR21716:SF64">
    <property type="entry name" value="AI-2 TRANSPORT PROTEIN TQSA"/>
    <property type="match status" value="1"/>
</dbReference>
<comment type="subcellular location">
    <subcellularLocation>
        <location evidence="1">Membrane</location>
        <topology evidence="1">Multi-pass membrane protein</topology>
    </subcellularLocation>
</comment>
<dbReference type="GO" id="GO:0016020">
    <property type="term" value="C:membrane"/>
    <property type="evidence" value="ECO:0007669"/>
    <property type="project" value="UniProtKB-SubCell"/>
</dbReference>
<proteinExistence type="inferred from homology"/>
<evidence type="ECO:0000256" key="4">
    <source>
        <dbReference type="ARBA" id="ARBA00022989"/>
    </source>
</evidence>
<organism evidence="7 8">
    <name type="scientific">Geoalkalibacter ferrihydriticus</name>
    <dbReference type="NCBI Taxonomy" id="392333"/>
    <lineage>
        <taxon>Bacteria</taxon>
        <taxon>Pseudomonadati</taxon>
        <taxon>Thermodesulfobacteriota</taxon>
        <taxon>Desulfuromonadia</taxon>
        <taxon>Desulfuromonadales</taxon>
        <taxon>Geoalkalibacteraceae</taxon>
        <taxon>Geoalkalibacter</taxon>
    </lineage>
</organism>
<comment type="similarity">
    <text evidence="2">Belongs to the autoinducer-2 exporter (AI-2E) (TC 2.A.86) family.</text>
</comment>
<dbReference type="STRING" id="392333.SAMN05660860_02468"/>
<feature type="transmembrane region" description="Helical" evidence="6">
    <location>
        <begin position="12"/>
        <end position="28"/>
    </location>
</feature>
<dbReference type="AlphaFoldDB" id="A0A1G9T2T5"/>
<protein>
    <submittedName>
        <fullName evidence="7">Predicted PurR-regulated permease PerM</fullName>
    </submittedName>
</protein>
<dbReference type="OrthoDB" id="9799225at2"/>
<dbReference type="EMBL" id="FNGU01000006">
    <property type="protein sequence ID" value="SDM41952.1"/>
    <property type="molecule type" value="Genomic_DNA"/>
</dbReference>
<evidence type="ECO:0000313" key="7">
    <source>
        <dbReference type="EMBL" id="SDM41952.1"/>
    </source>
</evidence>
<dbReference type="NCBIfam" id="NF008930">
    <property type="entry name" value="PRK12287.1"/>
    <property type="match status" value="1"/>
</dbReference>
<keyword evidence="4 6" id="KW-1133">Transmembrane helix</keyword>
<reference evidence="7 8" key="1">
    <citation type="submission" date="2016-10" db="EMBL/GenBank/DDBJ databases">
        <authorList>
            <person name="de Groot N.N."/>
        </authorList>
    </citation>
    <scope>NUCLEOTIDE SEQUENCE [LARGE SCALE GENOMIC DNA]</scope>
    <source>
        <strain evidence="7 8">DSM 17813</strain>
    </source>
</reference>
<keyword evidence="5 6" id="KW-0472">Membrane</keyword>
<feature type="transmembrane region" description="Helical" evidence="6">
    <location>
        <begin position="261"/>
        <end position="279"/>
    </location>
</feature>
<dbReference type="InterPro" id="IPR002549">
    <property type="entry name" value="AI-2E-like"/>
</dbReference>
<dbReference type="Pfam" id="PF01594">
    <property type="entry name" value="AI-2E_transport"/>
    <property type="match status" value="1"/>
</dbReference>
<accession>A0A1G9T2T5</accession>
<dbReference type="Proteomes" id="UP000182146">
    <property type="component" value="Unassembled WGS sequence"/>
</dbReference>
<feature type="transmembrane region" description="Helical" evidence="6">
    <location>
        <begin position="144"/>
        <end position="163"/>
    </location>
</feature>
<evidence type="ECO:0000256" key="1">
    <source>
        <dbReference type="ARBA" id="ARBA00004141"/>
    </source>
</evidence>
<evidence type="ECO:0000313" key="8">
    <source>
        <dbReference type="Proteomes" id="UP000182146"/>
    </source>
</evidence>
<keyword evidence="3 6" id="KW-0812">Transmembrane</keyword>
<feature type="transmembrane region" description="Helical" evidence="6">
    <location>
        <begin position="34"/>
        <end position="55"/>
    </location>
</feature>
<feature type="transmembrane region" description="Helical" evidence="6">
    <location>
        <begin position="62"/>
        <end position="87"/>
    </location>
</feature>
<gene>
    <name evidence="7" type="ORF">SAMN05660860_02468</name>
</gene>
<dbReference type="GO" id="GO:0055085">
    <property type="term" value="P:transmembrane transport"/>
    <property type="evidence" value="ECO:0007669"/>
    <property type="project" value="TreeGrafter"/>
</dbReference>
<evidence type="ECO:0000256" key="6">
    <source>
        <dbReference type="SAM" id="Phobius"/>
    </source>
</evidence>
<feature type="transmembrane region" description="Helical" evidence="6">
    <location>
        <begin position="291"/>
        <end position="313"/>
    </location>
</feature>
<evidence type="ECO:0000256" key="3">
    <source>
        <dbReference type="ARBA" id="ARBA00022692"/>
    </source>
</evidence>
<dbReference type="RefSeq" id="WP_074669565.1">
    <property type="nucleotide sequence ID" value="NZ_FNGU01000006.1"/>
</dbReference>
<feature type="transmembrane region" description="Helical" evidence="6">
    <location>
        <begin position="202"/>
        <end position="229"/>
    </location>
</feature>
<name>A0A1G9T2T5_9BACT</name>
<evidence type="ECO:0000256" key="2">
    <source>
        <dbReference type="ARBA" id="ARBA00009773"/>
    </source>
</evidence>